<feature type="domain" description="SLH" evidence="2">
    <location>
        <begin position="1576"/>
        <end position="1633"/>
    </location>
</feature>
<evidence type="ECO:0000313" key="3">
    <source>
        <dbReference type="EMBL" id="MDT3428333.1"/>
    </source>
</evidence>
<feature type="domain" description="SLH" evidence="2">
    <location>
        <begin position="1703"/>
        <end position="1759"/>
    </location>
</feature>
<dbReference type="Pfam" id="PF00395">
    <property type="entry name" value="SLH"/>
    <property type="match status" value="3"/>
</dbReference>
<evidence type="ECO:0000313" key="4">
    <source>
        <dbReference type="Proteomes" id="UP001248709"/>
    </source>
</evidence>
<sequence>MYSKRLRRSVSLILVVILSLLSVLEVSAAALKATVISTEQALNGTQKISVNSVVDVTYADYEALDEVSFSLAKGSDIIASRVKRKGEIDHISAADSVYSVYFNDISFEGLEAGAEYSLTAAYQGEAGTVVTPPQTIRVPSSSEVRIVVERITKDSDTYEISPAGEIRSDDKQVRLTILSDGVPLANKGISVRSNYSYYNFTTDAAGQVQLKDNSSNPNFVMNKSVLFVTVNQGPDLYEAAPLYVTDLQPAGTYTVGIRYLDAQGKLMRQGGSNSSWPSGVVDRIGVSGYDVLTLRTGSVSGDYVASIKSENNEIYLFQTSQAALYSSVDGTHTTIVQDGQDYSRLSFQYTWNGSPVNAESFSITPNNQYKQINTSSIYQNINASAVYVKKDREYDLTAIAGVPGNDGKIVYRSKVTPTEPATVVQSAAAATGYSALKLEEPDQGQVSGQVLISYLNEKYNYTQIKASLPAAGGTLYVPKGAEIHRLTAVTAPDSTSANSYDPNEVVLESFFNPVENNYTFEAGSTYKAQIDLNVTGTSYYDEPEARSKIVLGENVEYKVAMTDEYDHVLDLNGNYRVRIVDEAGTTIEENSLSWTTEDGEDGKLQRIYKRDWKPVKSGTYKLQFFPYYYKSGQYVYGEQLAETELQVLPKQELDVEIRGKDGKMVDLVNKPFLTTDQAKTITVTVRQHVTGAQGQPLAGVKVQRYGEEIGVTDEQGNLTLPDEYSYYFGELLFKKSGYLSKTVSIAIIDPEKQSLIRVKGLDKPEGESYAGGVPLDYAYVYAVIKRADGSYDQQSQFINTDDHEAFLVVQSPSVVGVDFMRYNRSYMGVESKYGYYMYGSIRTEPGKEYSLVLDARQSLQEVGKVNLTKYMEELSVVRSGQAGAEYVPYVIDSNDAAENYFYATKGTYSVLAHTRGDTFVYRDDVVFGEGENTLEIDDSPSGLATLLAPESGSIYTVEYTTPGQSTLRGYAYDAAQVQLTPGEVTVQVNQSAGAAEYEYNIHFAAGTLKAGTFTQLDPQAIRGLDIVGLKDGKLIRSAGENTLEVGLVDTAGNSIGQIKKPRILVAHNGWSRGYEYVYPESVAYEIQDESGKELYKGNSLYYPLNVYSYLPDGTYVIKASMTIDGQTYTLDKKFVLESAAGVVAEPGQNPPGEDLDNGPVQQPGNGNTDSGNGNTNSGNGNDGSLTPPQSPITAPASPAPAVNDNVDKQNTRLQELLKDGAGTAAERASAAQGALTSIAESLKSVATPQQAEQNGKSLSQALNSASQLLETIQDPAEKQKVVNSISALVDNAPYLLNHLDSSEKAVEFTQALIQNAAAVLNNAQGVGAEALQQLKVGVVFSSQAAINKAGEVTIAKEDVKVEGNAVSSSLSADLVSKQIESTKQALTAVSRELTTKLGAGLADELKLSLTVKTPSTGEGIHKLNTSLPSEVLALVKENGIDGLKLQMDQTAFTIEPDTFGNVEAGQKITLAAEVVQNAVVNKPSQAEPLATIPVMEFSASVGDKAVESFAKPVNVTFDVSSIDTSKYSEANLENLTVYVLDEKSLTWEAVGGKYDPVTQTVSTLRGHFSRYTVMLGAGAFSDVKKNHWAVKEINYLLAKGIVDQTKEFLPSDKVTRQQFSAWIARAYGLDGKNLSLPFKDVAADNSYYDEIAAAYAAGIINGKSGTAFDPKATITREEMATILARALRAYNGVKTITQPEAVNAAFTDSNKISKWAAAGVALTKSTQLFEGFEDKTFRPAQTASKAEAAALIYRLYQLQ</sequence>
<reference evidence="3 4" key="1">
    <citation type="submission" date="2023-07" db="EMBL/GenBank/DDBJ databases">
        <title>Genomic Encyclopedia of Type Strains, Phase IV (KMG-IV): sequencing the most valuable type-strain genomes for metagenomic binning, comparative biology and taxonomic classification.</title>
        <authorList>
            <person name="Goeker M."/>
        </authorList>
    </citation>
    <scope>NUCLEOTIDE SEQUENCE [LARGE SCALE GENOMIC DNA]</scope>
    <source>
        <strain evidence="3 4">T98</strain>
    </source>
</reference>
<name>A0ABU3HBY7_9BACL</name>
<dbReference type="PANTHER" id="PTHR43308">
    <property type="entry name" value="OUTER MEMBRANE PROTEIN ALPHA-RELATED"/>
    <property type="match status" value="1"/>
</dbReference>
<keyword evidence="4" id="KW-1185">Reference proteome</keyword>
<proteinExistence type="predicted"/>
<dbReference type="PANTHER" id="PTHR43308:SF5">
    <property type="entry name" value="S-LAYER PROTEIN _ PEPTIDOGLYCAN ENDO-BETA-N-ACETYLGLUCOSAMINIDASE"/>
    <property type="match status" value="1"/>
</dbReference>
<feature type="domain" description="SLH" evidence="2">
    <location>
        <begin position="1634"/>
        <end position="1697"/>
    </location>
</feature>
<evidence type="ECO:0000259" key="2">
    <source>
        <dbReference type="PROSITE" id="PS51272"/>
    </source>
</evidence>
<dbReference type="InterPro" id="IPR001119">
    <property type="entry name" value="SLH_dom"/>
</dbReference>
<dbReference type="RefSeq" id="WP_084463263.1">
    <property type="nucleotide sequence ID" value="NZ_JAUSUY010000020.1"/>
</dbReference>
<gene>
    <name evidence="3" type="ORF">J2Z22_003925</name>
</gene>
<dbReference type="Proteomes" id="UP001248709">
    <property type="component" value="Unassembled WGS sequence"/>
</dbReference>
<evidence type="ECO:0000256" key="1">
    <source>
        <dbReference type="SAM" id="MobiDB-lite"/>
    </source>
</evidence>
<feature type="region of interest" description="Disordered" evidence="1">
    <location>
        <begin position="1143"/>
        <end position="1205"/>
    </location>
</feature>
<organism evidence="3 4">
    <name type="scientific">Paenibacillus forsythiae</name>
    <dbReference type="NCBI Taxonomy" id="365616"/>
    <lineage>
        <taxon>Bacteria</taxon>
        <taxon>Bacillati</taxon>
        <taxon>Bacillota</taxon>
        <taxon>Bacilli</taxon>
        <taxon>Bacillales</taxon>
        <taxon>Paenibacillaceae</taxon>
        <taxon>Paenibacillus</taxon>
    </lineage>
</organism>
<comment type="caution">
    <text evidence="3">The sequence shown here is derived from an EMBL/GenBank/DDBJ whole genome shotgun (WGS) entry which is preliminary data.</text>
</comment>
<protein>
    <recommendedName>
        <fullName evidence="2">SLH domain-containing protein</fullName>
    </recommendedName>
</protein>
<accession>A0ABU3HBY7</accession>
<dbReference type="PROSITE" id="PS51272">
    <property type="entry name" value="SLH"/>
    <property type="match status" value="3"/>
</dbReference>
<dbReference type="EMBL" id="JAUSUY010000020">
    <property type="protein sequence ID" value="MDT3428333.1"/>
    <property type="molecule type" value="Genomic_DNA"/>
</dbReference>
<feature type="compositionally biased region" description="Low complexity" evidence="1">
    <location>
        <begin position="1164"/>
        <end position="1201"/>
    </location>
</feature>
<dbReference type="InterPro" id="IPR051465">
    <property type="entry name" value="Cell_Envelope_Struct_Comp"/>
</dbReference>